<evidence type="ECO:0000313" key="2">
    <source>
        <dbReference type="Proteomes" id="UP001597197"/>
    </source>
</evidence>
<proteinExistence type="predicted"/>
<gene>
    <name evidence="1" type="ORF">ACFSDX_23150</name>
</gene>
<comment type="caution">
    <text evidence="1">The sequence shown here is derived from an EMBL/GenBank/DDBJ whole genome shotgun (WGS) entry which is preliminary data.</text>
</comment>
<accession>A0ABW4R136</accession>
<name>A0ABW4R136_9BACT</name>
<dbReference type="RefSeq" id="WP_382317940.1">
    <property type="nucleotide sequence ID" value="NZ_JBHUFD010000018.1"/>
</dbReference>
<organism evidence="1 2">
    <name type="scientific">Hymenobacter bucti</name>
    <dbReference type="NCBI Taxonomy" id="1844114"/>
    <lineage>
        <taxon>Bacteria</taxon>
        <taxon>Pseudomonadati</taxon>
        <taxon>Bacteroidota</taxon>
        <taxon>Cytophagia</taxon>
        <taxon>Cytophagales</taxon>
        <taxon>Hymenobacteraceae</taxon>
        <taxon>Hymenobacter</taxon>
    </lineage>
</organism>
<sequence>MKNGWHRLGHAQALSLVLAVLGLGVAMRVGHFPSVPPGLNPDEAANAYSLAETGANRWGNYLPAYFPVWGSGQNVLLAYLTVPVVKALGLNLWLVRLVPLLLGLLPSWFGRSSLVSADHYLFRHPQGAIRVQFNDGLAGAFAAVGRLQGVPQMLITSQISLNYVYALYYLRYPPARFQQAVRREVVDGSY</sequence>
<dbReference type="EMBL" id="JBHUFD010000018">
    <property type="protein sequence ID" value="MFD1875349.1"/>
    <property type="molecule type" value="Genomic_DNA"/>
</dbReference>
<evidence type="ECO:0000313" key="1">
    <source>
        <dbReference type="EMBL" id="MFD1875349.1"/>
    </source>
</evidence>
<dbReference type="Proteomes" id="UP001597197">
    <property type="component" value="Unassembled WGS sequence"/>
</dbReference>
<keyword evidence="2" id="KW-1185">Reference proteome</keyword>
<reference evidence="2" key="1">
    <citation type="journal article" date="2019" name="Int. J. Syst. Evol. Microbiol.">
        <title>The Global Catalogue of Microorganisms (GCM) 10K type strain sequencing project: providing services to taxonomists for standard genome sequencing and annotation.</title>
        <authorList>
            <consortium name="The Broad Institute Genomics Platform"/>
            <consortium name="The Broad Institute Genome Sequencing Center for Infectious Disease"/>
            <person name="Wu L."/>
            <person name="Ma J."/>
        </authorList>
    </citation>
    <scope>NUCLEOTIDE SEQUENCE [LARGE SCALE GENOMIC DNA]</scope>
    <source>
        <strain evidence="2">CGMCC 1.15795</strain>
    </source>
</reference>
<protein>
    <recommendedName>
        <fullName evidence="3">DUF4328 domain-containing protein</fullName>
    </recommendedName>
</protein>
<evidence type="ECO:0008006" key="3">
    <source>
        <dbReference type="Google" id="ProtNLM"/>
    </source>
</evidence>